<dbReference type="EMBL" id="KI894018">
    <property type="protein sequence ID" value="OCF29729.1"/>
    <property type="molecule type" value="Genomic_DNA"/>
</dbReference>
<evidence type="ECO:0000256" key="5">
    <source>
        <dbReference type="ARBA" id="ARBA00023136"/>
    </source>
</evidence>
<evidence type="ECO:0000256" key="1">
    <source>
        <dbReference type="ARBA" id="ARBA00004141"/>
    </source>
</evidence>
<feature type="transmembrane region" description="Helical" evidence="7">
    <location>
        <begin position="173"/>
        <end position="191"/>
    </location>
</feature>
<feature type="transmembrane region" description="Helical" evidence="7">
    <location>
        <begin position="434"/>
        <end position="454"/>
    </location>
</feature>
<keyword evidence="3 7" id="KW-0812">Transmembrane</keyword>
<dbReference type="VEuPathDB" id="FungiDB:I302_01242"/>
<dbReference type="InterPro" id="IPR011701">
    <property type="entry name" value="MFS"/>
</dbReference>
<dbReference type="GO" id="GO:0016020">
    <property type="term" value="C:membrane"/>
    <property type="evidence" value="ECO:0007669"/>
    <property type="project" value="UniProtKB-SubCell"/>
</dbReference>
<feature type="domain" description="Major facilitator superfamily (MFS) profile" evidence="8">
    <location>
        <begin position="87"/>
        <end position="556"/>
    </location>
</feature>
<feature type="transmembrane region" description="Helical" evidence="7">
    <location>
        <begin position="299"/>
        <end position="319"/>
    </location>
</feature>
<feature type="transmembrane region" description="Helical" evidence="7">
    <location>
        <begin position="203"/>
        <end position="221"/>
    </location>
</feature>
<dbReference type="PANTHER" id="PTHR43791">
    <property type="entry name" value="PERMEASE-RELATED"/>
    <property type="match status" value="1"/>
</dbReference>
<keyword evidence="4 7" id="KW-1133">Transmembrane helix</keyword>
<dbReference type="FunFam" id="1.20.1250.20:FF:000013">
    <property type="entry name" value="MFS general substrate transporter"/>
    <property type="match status" value="1"/>
</dbReference>
<dbReference type="InterPro" id="IPR020846">
    <property type="entry name" value="MFS_dom"/>
</dbReference>
<evidence type="ECO:0000313" key="9">
    <source>
        <dbReference type="EMBL" id="OCF29729.1"/>
    </source>
</evidence>
<reference evidence="9" key="2">
    <citation type="submission" date="2014-01" db="EMBL/GenBank/DDBJ databases">
        <title>Evolution of pathogenesis and genome organization in the Tremellales.</title>
        <authorList>
            <person name="Cuomo C."/>
            <person name="Litvintseva A."/>
            <person name="Heitman J."/>
            <person name="Chen Y."/>
            <person name="Sun S."/>
            <person name="Springer D."/>
            <person name="Dromer F."/>
            <person name="Young S."/>
            <person name="Zeng Q."/>
            <person name="Chapman S."/>
            <person name="Gujja S."/>
            <person name="Saif S."/>
            <person name="Birren B."/>
        </authorList>
    </citation>
    <scope>NUCLEOTIDE SEQUENCE</scope>
    <source>
        <strain evidence="9">CBS 10118</strain>
    </source>
</reference>
<evidence type="ECO:0000256" key="6">
    <source>
        <dbReference type="SAM" id="MobiDB-lite"/>
    </source>
</evidence>
<feature type="transmembrane region" description="Helical" evidence="7">
    <location>
        <begin position="263"/>
        <end position="287"/>
    </location>
</feature>
<feature type="region of interest" description="Disordered" evidence="6">
    <location>
        <begin position="1"/>
        <end position="46"/>
    </location>
</feature>
<sequence>MEKSTPSRFSEDTNGDVHRPELKPRDSRFHEHIDNTAPNSPAQPQFDTNMPKGNGHGYGYEEGLAMGSERRMMVEKRLKLKLDGRFSILVVIYSGFALVLDDGMTVLMILINSTSTISPVSTLSDLGGLTKVVLWYCATSSLRGYRNYIDRNNAAAARLKGFEADLNLTDTEFQTLLSILYVGYILFQVPSNMLLNRIGRPSLYIPAAMLVWGMISVLTGITKNFVGALLTRLFLGMVEAAFLPGALFILSKWYKKDELSLRYTILYCGNLISNAFGSLIAAGVLANMDGKLGHAAWRWLFYIEGALTMFFALVAIPMLPDFPHNTKRGFTDEEIRVAQLRMLEDVGEIDQDSHEEKWYSGLVMALSDWKIYILMLSLTACVTGLSFNIYFPTLTKTLGYGTTETLLLAAPPWVFSCLLAILNSWHSDRTQEKFWHSTWPLCMGIMGFIISMATKPTNKAARYVALFFQAGSYAGYIIMYTWMSSSFPRPPAKRAVALAFMNALSQTGNIAGSYVWPSKYGPSYVRSYGVVLAMFVTTILVCLNVWFRQILISANRKLEAGERAFNEHGDTLEQAAKLESTTVRDAQQMQKGFRFLI</sequence>
<proteinExistence type="predicted"/>
<dbReference type="AlphaFoldDB" id="A0A1B9GFD6"/>
<dbReference type="Gene3D" id="1.20.1250.20">
    <property type="entry name" value="MFS general substrate transporter like domains"/>
    <property type="match status" value="2"/>
</dbReference>
<dbReference type="PROSITE" id="PS50850">
    <property type="entry name" value="MFS"/>
    <property type="match status" value="1"/>
</dbReference>
<dbReference type="SUPFAM" id="SSF103473">
    <property type="entry name" value="MFS general substrate transporter"/>
    <property type="match status" value="1"/>
</dbReference>
<evidence type="ECO:0000256" key="3">
    <source>
        <dbReference type="ARBA" id="ARBA00022692"/>
    </source>
</evidence>
<dbReference type="FunFam" id="1.20.1250.20:FF:000057">
    <property type="entry name" value="MFS general substrate transporter"/>
    <property type="match status" value="1"/>
</dbReference>
<evidence type="ECO:0000256" key="4">
    <source>
        <dbReference type="ARBA" id="ARBA00022989"/>
    </source>
</evidence>
<reference evidence="9" key="1">
    <citation type="submission" date="2013-07" db="EMBL/GenBank/DDBJ databases">
        <title>The Genome Sequence of Cryptococcus bestiolae CBS10118.</title>
        <authorList>
            <consortium name="The Broad Institute Genome Sequencing Platform"/>
            <person name="Cuomo C."/>
            <person name="Litvintseva A."/>
            <person name="Chen Y."/>
            <person name="Heitman J."/>
            <person name="Sun S."/>
            <person name="Springer D."/>
            <person name="Dromer F."/>
            <person name="Young S.K."/>
            <person name="Zeng Q."/>
            <person name="Gargeya S."/>
            <person name="Fitzgerald M."/>
            <person name="Abouelleil A."/>
            <person name="Alvarado L."/>
            <person name="Berlin A.M."/>
            <person name="Chapman S.B."/>
            <person name="Dewar J."/>
            <person name="Goldberg J."/>
            <person name="Griggs A."/>
            <person name="Gujja S."/>
            <person name="Hansen M."/>
            <person name="Howarth C."/>
            <person name="Imamovic A."/>
            <person name="Larimer J."/>
            <person name="McCowan C."/>
            <person name="Murphy C."/>
            <person name="Pearson M."/>
            <person name="Priest M."/>
            <person name="Roberts A."/>
            <person name="Saif S."/>
            <person name="Shea T."/>
            <person name="Sykes S."/>
            <person name="Wortman J."/>
            <person name="Nusbaum C."/>
            <person name="Birren B."/>
        </authorList>
    </citation>
    <scope>NUCLEOTIDE SEQUENCE [LARGE SCALE GENOMIC DNA]</scope>
    <source>
        <strain evidence="9">CBS 10118</strain>
    </source>
</reference>
<dbReference type="Pfam" id="PF07690">
    <property type="entry name" value="MFS_1"/>
    <property type="match status" value="1"/>
</dbReference>
<name>A0A1B9GFD6_9TREE</name>
<feature type="transmembrane region" description="Helical" evidence="7">
    <location>
        <begin position="371"/>
        <end position="391"/>
    </location>
</feature>
<evidence type="ECO:0000259" key="8">
    <source>
        <dbReference type="PROSITE" id="PS50850"/>
    </source>
</evidence>
<evidence type="ECO:0000256" key="2">
    <source>
        <dbReference type="ARBA" id="ARBA00022448"/>
    </source>
</evidence>
<protein>
    <submittedName>
        <fullName evidence="9">MFS transporter</fullName>
    </submittedName>
</protein>
<comment type="subcellular location">
    <subcellularLocation>
        <location evidence="1">Membrane</location>
        <topology evidence="1">Multi-pass membrane protein</topology>
    </subcellularLocation>
</comment>
<feature type="transmembrane region" description="Helical" evidence="7">
    <location>
        <begin position="86"/>
        <end position="111"/>
    </location>
</feature>
<keyword evidence="2" id="KW-0813">Transport</keyword>
<gene>
    <name evidence="9" type="ORF">I302_01242</name>
</gene>
<dbReference type="OrthoDB" id="2985014at2759"/>
<organism evidence="9">
    <name type="scientific">Kwoniella bestiolae CBS 10118</name>
    <dbReference type="NCBI Taxonomy" id="1296100"/>
    <lineage>
        <taxon>Eukaryota</taxon>
        <taxon>Fungi</taxon>
        <taxon>Dikarya</taxon>
        <taxon>Basidiomycota</taxon>
        <taxon>Agaricomycotina</taxon>
        <taxon>Tremellomycetes</taxon>
        <taxon>Tremellales</taxon>
        <taxon>Cryptococcaceae</taxon>
        <taxon>Kwoniella</taxon>
    </lineage>
</organism>
<keyword evidence="5 7" id="KW-0472">Membrane</keyword>
<feature type="transmembrane region" description="Helical" evidence="7">
    <location>
        <begin position="233"/>
        <end position="251"/>
    </location>
</feature>
<accession>A0A1B9GFD6</accession>
<dbReference type="GO" id="GO:0022857">
    <property type="term" value="F:transmembrane transporter activity"/>
    <property type="evidence" value="ECO:0007669"/>
    <property type="project" value="InterPro"/>
</dbReference>
<feature type="transmembrane region" description="Helical" evidence="7">
    <location>
        <begin position="460"/>
        <end position="483"/>
    </location>
</feature>
<feature type="transmembrane region" description="Helical" evidence="7">
    <location>
        <begin position="528"/>
        <end position="547"/>
    </location>
</feature>
<dbReference type="PANTHER" id="PTHR43791:SF6">
    <property type="entry name" value="TRANSPORTER, PUTATIVE (AFU_ORTHOLOGUE AFUA_1G16690)-RELATED"/>
    <property type="match status" value="1"/>
</dbReference>
<evidence type="ECO:0000256" key="7">
    <source>
        <dbReference type="SAM" id="Phobius"/>
    </source>
</evidence>
<feature type="compositionally biased region" description="Polar residues" evidence="6">
    <location>
        <begin position="36"/>
        <end position="46"/>
    </location>
</feature>
<feature type="compositionally biased region" description="Basic and acidic residues" evidence="6">
    <location>
        <begin position="1"/>
        <end position="34"/>
    </location>
</feature>
<feature type="transmembrane region" description="Helical" evidence="7">
    <location>
        <begin position="403"/>
        <end position="422"/>
    </location>
</feature>
<dbReference type="InterPro" id="IPR036259">
    <property type="entry name" value="MFS_trans_sf"/>
</dbReference>